<evidence type="ECO:0000256" key="1">
    <source>
        <dbReference type="SAM" id="MobiDB-lite"/>
    </source>
</evidence>
<organism evidence="2 3">
    <name type="scientific">Puccinia graminis f. sp. tritici</name>
    <dbReference type="NCBI Taxonomy" id="56615"/>
    <lineage>
        <taxon>Eukaryota</taxon>
        <taxon>Fungi</taxon>
        <taxon>Dikarya</taxon>
        <taxon>Basidiomycota</taxon>
        <taxon>Pucciniomycotina</taxon>
        <taxon>Pucciniomycetes</taxon>
        <taxon>Pucciniales</taxon>
        <taxon>Pucciniaceae</taxon>
        <taxon>Puccinia</taxon>
    </lineage>
</organism>
<comment type="caution">
    <text evidence="2">The sequence shown here is derived from an EMBL/GenBank/DDBJ whole genome shotgun (WGS) entry which is preliminary data.</text>
</comment>
<dbReference type="Proteomes" id="UP000324748">
    <property type="component" value="Unassembled WGS sequence"/>
</dbReference>
<keyword evidence="3" id="KW-1185">Reference proteome</keyword>
<protein>
    <submittedName>
        <fullName evidence="2">Uncharacterized protein</fullName>
    </submittedName>
</protein>
<feature type="region of interest" description="Disordered" evidence="1">
    <location>
        <begin position="44"/>
        <end position="163"/>
    </location>
</feature>
<evidence type="ECO:0000313" key="3">
    <source>
        <dbReference type="Proteomes" id="UP000324748"/>
    </source>
</evidence>
<proteinExistence type="predicted"/>
<accession>A0A5B0QJJ4</accession>
<gene>
    <name evidence="2" type="ORF">PGT21_027374</name>
</gene>
<sequence>MSVKIDENDWHLELTDLKKPLACLDNGVALAVLACLGLNKIHITHHPEWPDCPRKKQTRKSKTVKQGNNENNDDSDNSDNSDDSTDSGNQPQRKRTRTVKQIDRSDPNSTTPSGDDNLRPSDSAASSGEPGVTSNVSQEQLDELSMPAPASDPVLDPLLEALA</sequence>
<reference evidence="2 3" key="1">
    <citation type="submission" date="2019-05" db="EMBL/GenBank/DDBJ databases">
        <title>Emergence of the Ug99 lineage of the wheat stem rust pathogen through somatic hybridization.</title>
        <authorList>
            <person name="Li F."/>
            <person name="Upadhyaya N.M."/>
            <person name="Sperschneider J."/>
            <person name="Matny O."/>
            <person name="Nguyen-Phuc H."/>
            <person name="Mago R."/>
            <person name="Raley C."/>
            <person name="Miller M.E."/>
            <person name="Silverstein K.A.T."/>
            <person name="Henningsen E."/>
            <person name="Hirsch C.D."/>
            <person name="Visser B."/>
            <person name="Pretorius Z.A."/>
            <person name="Steffenson B.J."/>
            <person name="Schwessinger B."/>
            <person name="Dodds P.N."/>
            <person name="Figueroa M."/>
        </authorList>
    </citation>
    <scope>NUCLEOTIDE SEQUENCE [LARGE SCALE GENOMIC DNA]</scope>
    <source>
        <strain evidence="2">21-0</strain>
    </source>
</reference>
<dbReference type="EMBL" id="VSWC01000015">
    <property type="protein sequence ID" value="KAA1113292.1"/>
    <property type="molecule type" value="Genomic_DNA"/>
</dbReference>
<dbReference type="AlphaFoldDB" id="A0A5B0QJJ4"/>
<feature type="compositionally biased region" description="Basic and acidic residues" evidence="1">
    <location>
        <begin position="45"/>
        <end position="54"/>
    </location>
</feature>
<evidence type="ECO:0000313" key="2">
    <source>
        <dbReference type="EMBL" id="KAA1113292.1"/>
    </source>
</evidence>
<feature type="compositionally biased region" description="Acidic residues" evidence="1">
    <location>
        <begin position="71"/>
        <end position="85"/>
    </location>
</feature>
<name>A0A5B0QJJ4_PUCGR</name>